<protein>
    <submittedName>
        <fullName evidence="2">Uncharacterized protein</fullName>
    </submittedName>
</protein>
<dbReference type="AlphaFoldDB" id="A0AAD5RHX4"/>
<comment type="caution">
    <text evidence="2">The sequence shown here is derived from an EMBL/GenBank/DDBJ whole genome shotgun (WGS) entry which is preliminary data.</text>
</comment>
<sequence length="101" mass="11018">MSDPLNTQGSSWNGNPKTSGTEGSDASNRGADIQSPPKYVNPLSALHWQPVVLPRQETKNLSNSSHSLVRDTSPLSMLDTFIYDTTSLQDRLLQASCSLEK</sequence>
<organism evidence="2 3">
    <name type="scientific">Zalerion maritima</name>
    <dbReference type="NCBI Taxonomy" id="339359"/>
    <lineage>
        <taxon>Eukaryota</taxon>
        <taxon>Fungi</taxon>
        <taxon>Dikarya</taxon>
        <taxon>Ascomycota</taxon>
        <taxon>Pezizomycotina</taxon>
        <taxon>Sordariomycetes</taxon>
        <taxon>Lulworthiomycetidae</taxon>
        <taxon>Lulworthiales</taxon>
        <taxon>Lulworthiaceae</taxon>
        <taxon>Zalerion</taxon>
    </lineage>
</organism>
<dbReference type="EMBL" id="JAKWBI020000498">
    <property type="protein sequence ID" value="KAJ2894399.1"/>
    <property type="molecule type" value="Genomic_DNA"/>
</dbReference>
<gene>
    <name evidence="2" type="ORF">MKZ38_007565</name>
</gene>
<accession>A0AAD5RHX4</accession>
<reference evidence="2" key="1">
    <citation type="submission" date="2022-07" db="EMBL/GenBank/DDBJ databases">
        <title>Draft genome sequence of Zalerion maritima ATCC 34329, a (micro)plastics degrading marine fungus.</title>
        <authorList>
            <person name="Paco A."/>
            <person name="Goncalves M.F.M."/>
            <person name="Rocha-Santos T.A.P."/>
            <person name="Alves A."/>
        </authorList>
    </citation>
    <scope>NUCLEOTIDE SEQUENCE</scope>
    <source>
        <strain evidence="2">ATCC 34329</strain>
    </source>
</reference>
<feature type="compositionally biased region" description="Polar residues" evidence="1">
    <location>
        <begin position="1"/>
        <end position="27"/>
    </location>
</feature>
<name>A0AAD5RHX4_9PEZI</name>
<proteinExistence type="predicted"/>
<dbReference type="Proteomes" id="UP001201980">
    <property type="component" value="Unassembled WGS sequence"/>
</dbReference>
<evidence type="ECO:0000313" key="3">
    <source>
        <dbReference type="Proteomes" id="UP001201980"/>
    </source>
</evidence>
<evidence type="ECO:0000256" key="1">
    <source>
        <dbReference type="SAM" id="MobiDB-lite"/>
    </source>
</evidence>
<feature type="region of interest" description="Disordered" evidence="1">
    <location>
        <begin position="1"/>
        <end position="41"/>
    </location>
</feature>
<evidence type="ECO:0000313" key="2">
    <source>
        <dbReference type="EMBL" id="KAJ2894399.1"/>
    </source>
</evidence>
<keyword evidence="3" id="KW-1185">Reference proteome</keyword>